<organism evidence="1 2">
    <name type="scientific">Cylindrospermum stagnale PCC 7417</name>
    <dbReference type="NCBI Taxonomy" id="56107"/>
    <lineage>
        <taxon>Bacteria</taxon>
        <taxon>Bacillati</taxon>
        <taxon>Cyanobacteriota</taxon>
        <taxon>Cyanophyceae</taxon>
        <taxon>Nostocales</taxon>
        <taxon>Nostocaceae</taxon>
        <taxon>Cylindrospermum</taxon>
    </lineage>
</organism>
<name>K9WTC3_9NOST</name>
<dbReference type="PATRIC" id="fig|56107.3.peg.1498"/>
<dbReference type="Pfam" id="PF12686">
    <property type="entry name" value="DUF3800"/>
    <property type="match status" value="1"/>
</dbReference>
<protein>
    <recommendedName>
        <fullName evidence="3">DUF3800 domain-containing protein</fullName>
    </recommendedName>
</protein>
<keyword evidence="2" id="KW-1185">Reference proteome</keyword>
<dbReference type="KEGG" id="csg:Cylst_1320"/>
<dbReference type="HOGENOM" id="CLU_733036_0_0_3"/>
<dbReference type="RefSeq" id="WP_015206866.1">
    <property type="nucleotide sequence ID" value="NC_019757.1"/>
</dbReference>
<dbReference type="OrthoDB" id="6930565at2"/>
<evidence type="ECO:0000313" key="2">
    <source>
        <dbReference type="Proteomes" id="UP000010475"/>
    </source>
</evidence>
<evidence type="ECO:0008006" key="3">
    <source>
        <dbReference type="Google" id="ProtNLM"/>
    </source>
</evidence>
<dbReference type="Proteomes" id="UP000010475">
    <property type="component" value="Chromosome"/>
</dbReference>
<dbReference type="AlphaFoldDB" id="K9WTC3"/>
<evidence type="ECO:0000313" key="1">
    <source>
        <dbReference type="EMBL" id="AFZ23610.1"/>
    </source>
</evidence>
<proteinExistence type="predicted"/>
<dbReference type="InterPro" id="IPR024524">
    <property type="entry name" value="DUF3800"/>
</dbReference>
<dbReference type="STRING" id="56107.Cylst_1320"/>
<sequence>MTLYFYADETKFYLDNHDGTTTNAYGYGVLITRYSVEDTSVIIEALNNLRQDPDINKPEFIISDKRTLDRAYFHASDDSQNAHSHLCTAIREYIQGKFRYDYDDKNKYEDILTLSCLEFTCRNEPIVLVVEQRIDFQQPDADKWKEDAYRDIEKSLVKLPDSPAYFPEIKVEIKKKENAGLQVTDFILWAINRTKKKKPDTKWYDRLKFVSSSSFQIENNLFTGGEYILKQDLYENISYFRYPQSCFPLKDLPNNFLDLVDLYLFIEQQLLKIHCGVIPNHVLHLQDKLTKAVKNFNFTDKGQLNNTKIIQKIASIYIRLFDTFPLYQNLLEDDSSQWSKFLLSRKFASKLLFQEDSNVQIFCHQLVEYKLRNSSRG</sequence>
<gene>
    <name evidence="1" type="ORF">Cylst_1320</name>
</gene>
<reference evidence="1 2" key="1">
    <citation type="submission" date="2012-06" db="EMBL/GenBank/DDBJ databases">
        <title>Finished chromosome of genome of Cylindrospermum stagnale PCC 7417.</title>
        <authorList>
            <consortium name="US DOE Joint Genome Institute"/>
            <person name="Gugger M."/>
            <person name="Coursin T."/>
            <person name="Rippka R."/>
            <person name="Tandeau De Marsac N."/>
            <person name="Huntemann M."/>
            <person name="Wei C.-L."/>
            <person name="Han J."/>
            <person name="Detter J.C."/>
            <person name="Han C."/>
            <person name="Tapia R."/>
            <person name="Chen A."/>
            <person name="Kyrpides N."/>
            <person name="Mavromatis K."/>
            <person name="Markowitz V."/>
            <person name="Szeto E."/>
            <person name="Ivanova N."/>
            <person name="Pagani I."/>
            <person name="Pati A."/>
            <person name="Goodwin L."/>
            <person name="Nordberg H.P."/>
            <person name="Cantor M.N."/>
            <person name="Hua S.X."/>
            <person name="Woyke T."/>
            <person name="Kerfeld C.A."/>
        </authorList>
    </citation>
    <scope>NUCLEOTIDE SEQUENCE [LARGE SCALE GENOMIC DNA]</scope>
    <source>
        <strain evidence="1 2">PCC 7417</strain>
    </source>
</reference>
<accession>K9WTC3</accession>
<dbReference type="EMBL" id="CP003642">
    <property type="protein sequence ID" value="AFZ23610.1"/>
    <property type="molecule type" value="Genomic_DNA"/>
</dbReference>